<dbReference type="PANTHER" id="PTHR45138">
    <property type="entry name" value="REGULATORY COMPONENTS OF SENSORY TRANSDUCTION SYSTEM"/>
    <property type="match status" value="1"/>
</dbReference>
<dbReference type="Gene3D" id="3.30.70.270">
    <property type="match status" value="1"/>
</dbReference>
<evidence type="ECO:0000313" key="8">
    <source>
        <dbReference type="EMBL" id="MEB3100342.1"/>
    </source>
</evidence>
<accession>A0ABU5ZDL8</accession>
<dbReference type="InterPro" id="IPR050469">
    <property type="entry name" value="Diguanylate_Cyclase"/>
</dbReference>
<dbReference type="PANTHER" id="PTHR45138:SF9">
    <property type="entry name" value="DIGUANYLATE CYCLASE DGCM-RELATED"/>
    <property type="match status" value="1"/>
</dbReference>
<dbReference type="CDD" id="cd01949">
    <property type="entry name" value="GGDEF"/>
    <property type="match status" value="1"/>
</dbReference>
<keyword evidence="9" id="KW-1185">Reference proteome</keyword>
<keyword evidence="4 6" id="KW-1133">Transmembrane helix</keyword>
<dbReference type="SUPFAM" id="SSF55073">
    <property type="entry name" value="Nucleotide cyclase"/>
    <property type="match status" value="1"/>
</dbReference>
<dbReference type="InterPro" id="IPR043128">
    <property type="entry name" value="Rev_trsase/Diguanyl_cyclase"/>
</dbReference>
<comment type="caution">
    <text evidence="8">The sequence shown here is derived from an EMBL/GenBank/DDBJ whole genome shotgun (WGS) entry which is preliminary data.</text>
</comment>
<protein>
    <submittedName>
        <fullName evidence="8">Diguanylate cyclase</fullName>
        <ecNumber evidence="8">2.7.7.65</ecNumber>
    </submittedName>
</protein>
<dbReference type="InterPro" id="IPR011620">
    <property type="entry name" value="Sig_transdc_His_kinase_LytS_TM"/>
</dbReference>
<keyword evidence="3 6" id="KW-0812">Transmembrane</keyword>
<feature type="transmembrane region" description="Helical" evidence="6">
    <location>
        <begin position="134"/>
        <end position="151"/>
    </location>
</feature>
<dbReference type="Pfam" id="PF00990">
    <property type="entry name" value="GGDEF"/>
    <property type="match status" value="1"/>
</dbReference>
<organism evidence="8 9">
    <name type="scientific">Ferviditalea candida</name>
    <dbReference type="NCBI Taxonomy" id="3108399"/>
    <lineage>
        <taxon>Bacteria</taxon>
        <taxon>Bacillati</taxon>
        <taxon>Bacillota</taxon>
        <taxon>Bacilli</taxon>
        <taxon>Bacillales</taxon>
        <taxon>Paenibacillaceae</taxon>
        <taxon>Ferviditalea</taxon>
    </lineage>
</organism>
<dbReference type="RefSeq" id="WP_371752440.1">
    <property type="nucleotide sequence ID" value="NZ_JAYJLD010000001.1"/>
</dbReference>
<proteinExistence type="predicted"/>
<dbReference type="SMART" id="SM00267">
    <property type="entry name" value="GGDEF"/>
    <property type="match status" value="1"/>
</dbReference>
<evidence type="ECO:0000256" key="6">
    <source>
        <dbReference type="SAM" id="Phobius"/>
    </source>
</evidence>
<gene>
    <name evidence="8" type="ORF">VF724_01540</name>
</gene>
<keyword evidence="2" id="KW-1003">Cell membrane</keyword>
<evidence type="ECO:0000256" key="1">
    <source>
        <dbReference type="ARBA" id="ARBA00004651"/>
    </source>
</evidence>
<dbReference type="EMBL" id="JAYJLD010000001">
    <property type="protein sequence ID" value="MEB3100342.1"/>
    <property type="molecule type" value="Genomic_DNA"/>
</dbReference>
<feature type="domain" description="GGDEF" evidence="7">
    <location>
        <begin position="224"/>
        <end position="359"/>
    </location>
</feature>
<dbReference type="Proteomes" id="UP001310386">
    <property type="component" value="Unassembled WGS sequence"/>
</dbReference>
<dbReference type="InterPro" id="IPR029787">
    <property type="entry name" value="Nucleotide_cyclase"/>
</dbReference>
<feature type="transmembrane region" description="Helical" evidence="6">
    <location>
        <begin position="75"/>
        <end position="94"/>
    </location>
</feature>
<dbReference type="GO" id="GO:0052621">
    <property type="term" value="F:diguanylate cyclase activity"/>
    <property type="evidence" value="ECO:0007669"/>
    <property type="project" value="UniProtKB-EC"/>
</dbReference>
<evidence type="ECO:0000313" key="9">
    <source>
        <dbReference type="Proteomes" id="UP001310386"/>
    </source>
</evidence>
<keyword evidence="8" id="KW-0808">Transferase</keyword>
<reference evidence="8" key="1">
    <citation type="submission" date="2023-12" db="EMBL/GenBank/DDBJ databases">
        <title>Fervidustalea candida gen. nov., sp. nov., a novel member of the family Paenibacillaceae isolated from a geothermal area.</title>
        <authorList>
            <person name="Li W.-J."/>
            <person name="Jiao J.-Y."/>
            <person name="Chen Y."/>
        </authorList>
    </citation>
    <scope>NUCLEOTIDE SEQUENCE</scope>
    <source>
        <strain evidence="8">SYSU GA230002</strain>
    </source>
</reference>
<evidence type="ECO:0000256" key="4">
    <source>
        <dbReference type="ARBA" id="ARBA00022989"/>
    </source>
</evidence>
<dbReference type="EC" id="2.7.7.65" evidence="8"/>
<evidence type="ECO:0000256" key="5">
    <source>
        <dbReference type="ARBA" id="ARBA00023136"/>
    </source>
</evidence>
<name>A0ABU5ZDL8_9BACL</name>
<feature type="transmembrane region" description="Helical" evidence="6">
    <location>
        <begin position="36"/>
        <end position="55"/>
    </location>
</feature>
<dbReference type="PROSITE" id="PS50887">
    <property type="entry name" value="GGDEF"/>
    <property type="match status" value="1"/>
</dbReference>
<dbReference type="Pfam" id="PF07694">
    <property type="entry name" value="5TM-5TMR_LYT"/>
    <property type="match status" value="1"/>
</dbReference>
<evidence type="ECO:0000256" key="2">
    <source>
        <dbReference type="ARBA" id="ARBA00022475"/>
    </source>
</evidence>
<feature type="transmembrane region" description="Helical" evidence="6">
    <location>
        <begin position="163"/>
        <end position="183"/>
    </location>
</feature>
<comment type="subcellular location">
    <subcellularLocation>
        <location evidence="1">Cell membrane</location>
        <topology evidence="1">Multi-pass membrane protein</topology>
    </subcellularLocation>
</comment>
<sequence length="367" mass="41284">MSYWFSAATNIGMLVALNYIGLKIRSRLIGKFSEQITIPLLTSAASILMMFYPIADNGFPPDLRFIPILMAGLRFGYAVAFSSALLPAAVSLFFDNGYSFWGIPLEFAVPAIASSIFHRTEYRTGFVSIHRKDGLMGLLLYFLILLVAGYFHSQLTSFEWIRMTLQLMIISALTITLLIAMYNEEVAAWIMQRKLELLANQDSLTGLPNYRSFLEVANSILRKRKISIMMIDVDHFKNYNDSVGHLKGDELLRKVAKLLRHSIGELDYLARYGGEEFILLCHTNEASKLAETARRLCSAISAYRFAHQEVQPLGCISVSIGIASARTLYDDLHSLIDAADEALYASKHAGRNRFSFNRSFREGNKDA</sequence>
<evidence type="ECO:0000259" key="7">
    <source>
        <dbReference type="PROSITE" id="PS50887"/>
    </source>
</evidence>
<feature type="transmembrane region" description="Helical" evidence="6">
    <location>
        <begin position="6"/>
        <end position="24"/>
    </location>
</feature>
<keyword evidence="5 6" id="KW-0472">Membrane</keyword>
<evidence type="ECO:0000256" key="3">
    <source>
        <dbReference type="ARBA" id="ARBA00022692"/>
    </source>
</evidence>
<dbReference type="NCBIfam" id="TIGR00254">
    <property type="entry name" value="GGDEF"/>
    <property type="match status" value="1"/>
</dbReference>
<dbReference type="InterPro" id="IPR000160">
    <property type="entry name" value="GGDEF_dom"/>
</dbReference>
<keyword evidence="8" id="KW-0548">Nucleotidyltransferase</keyword>